<gene>
    <name evidence="1" type="ORF">BJ508DRAFT_129716</name>
</gene>
<organism evidence="1 2">
    <name type="scientific">Ascobolus immersus RN42</name>
    <dbReference type="NCBI Taxonomy" id="1160509"/>
    <lineage>
        <taxon>Eukaryota</taxon>
        <taxon>Fungi</taxon>
        <taxon>Dikarya</taxon>
        <taxon>Ascomycota</taxon>
        <taxon>Pezizomycotina</taxon>
        <taxon>Pezizomycetes</taxon>
        <taxon>Pezizales</taxon>
        <taxon>Ascobolaceae</taxon>
        <taxon>Ascobolus</taxon>
    </lineage>
</organism>
<dbReference type="Proteomes" id="UP000275078">
    <property type="component" value="Unassembled WGS sequence"/>
</dbReference>
<keyword evidence="2" id="KW-1185">Reference proteome</keyword>
<reference evidence="1 2" key="1">
    <citation type="journal article" date="2018" name="Nat. Ecol. Evol.">
        <title>Pezizomycetes genomes reveal the molecular basis of ectomycorrhizal truffle lifestyle.</title>
        <authorList>
            <person name="Murat C."/>
            <person name="Payen T."/>
            <person name="Noel B."/>
            <person name="Kuo A."/>
            <person name="Morin E."/>
            <person name="Chen J."/>
            <person name="Kohler A."/>
            <person name="Krizsan K."/>
            <person name="Balestrini R."/>
            <person name="Da Silva C."/>
            <person name="Montanini B."/>
            <person name="Hainaut M."/>
            <person name="Levati E."/>
            <person name="Barry K.W."/>
            <person name="Belfiori B."/>
            <person name="Cichocki N."/>
            <person name="Clum A."/>
            <person name="Dockter R.B."/>
            <person name="Fauchery L."/>
            <person name="Guy J."/>
            <person name="Iotti M."/>
            <person name="Le Tacon F."/>
            <person name="Lindquist E.A."/>
            <person name="Lipzen A."/>
            <person name="Malagnac F."/>
            <person name="Mello A."/>
            <person name="Molinier V."/>
            <person name="Miyauchi S."/>
            <person name="Poulain J."/>
            <person name="Riccioni C."/>
            <person name="Rubini A."/>
            <person name="Sitrit Y."/>
            <person name="Splivallo R."/>
            <person name="Traeger S."/>
            <person name="Wang M."/>
            <person name="Zifcakova L."/>
            <person name="Wipf D."/>
            <person name="Zambonelli A."/>
            <person name="Paolocci F."/>
            <person name="Nowrousian M."/>
            <person name="Ottonello S."/>
            <person name="Baldrian P."/>
            <person name="Spatafora J.W."/>
            <person name="Henrissat B."/>
            <person name="Nagy L.G."/>
            <person name="Aury J.M."/>
            <person name="Wincker P."/>
            <person name="Grigoriev I.V."/>
            <person name="Bonfante P."/>
            <person name="Martin F.M."/>
        </authorList>
    </citation>
    <scope>NUCLEOTIDE SEQUENCE [LARGE SCALE GENOMIC DNA]</scope>
    <source>
        <strain evidence="1 2">RN42</strain>
    </source>
</reference>
<evidence type="ECO:0000313" key="2">
    <source>
        <dbReference type="Proteomes" id="UP000275078"/>
    </source>
</evidence>
<name>A0A3N4I2X4_ASCIM</name>
<dbReference type="AlphaFoldDB" id="A0A3N4I2X4"/>
<accession>A0A3N4I2X4</accession>
<proteinExistence type="predicted"/>
<dbReference type="EMBL" id="ML119688">
    <property type="protein sequence ID" value="RPA80465.1"/>
    <property type="molecule type" value="Genomic_DNA"/>
</dbReference>
<protein>
    <submittedName>
        <fullName evidence="1">Uncharacterized protein</fullName>
    </submittedName>
</protein>
<sequence>MANQSNRTNFRHLMASHAAMQAYSVWSTDNRRGRGIRNAFRKNVFVSTYNFVTSTSFSVQRRHCQKSKERIPQTVVVLVSNFYNTTMHGYGSTLRIDGWLQPTDYYHDIQLGKRYNSMELLWRCPCLYECGQAKHCSSKEVEAILLMIYLVGFFSKGRFNDRLWFTQR</sequence>
<evidence type="ECO:0000313" key="1">
    <source>
        <dbReference type="EMBL" id="RPA80465.1"/>
    </source>
</evidence>